<evidence type="ECO:0000313" key="3">
    <source>
        <dbReference type="EMBL" id="MFC6197776.1"/>
    </source>
</evidence>
<feature type="domain" description="Initiator Rep protein WH1" evidence="2">
    <location>
        <begin position="35"/>
        <end position="166"/>
    </location>
</feature>
<proteinExistence type="inferred from homology"/>
<gene>
    <name evidence="3" type="ORF">ACFQDM_06780</name>
</gene>
<dbReference type="EMBL" id="JBHSSW010000007">
    <property type="protein sequence ID" value="MFC6197776.1"/>
    <property type="molecule type" value="Genomic_DNA"/>
</dbReference>
<evidence type="ECO:0000259" key="2">
    <source>
        <dbReference type="Pfam" id="PF01051"/>
    </source>
</evidence>
<dbReference type="SUPFAM" id="SSF46785">
    <property type="entry name" value="Winged helix' DNA-binding domain"/>
    <property type="match status" value="1"/>
</dbReference>
<protein>
    <submittedName>
        <fullName evidence="3">Replication initiation protein</fullName>
    </submittedName>
</protein>
<dbReference type="InterPro" id="IPR000525">
    <property type="entry name" value="Initiator_Rep_WH1"/>
</dbReference>
<reference evidence="4" key="1">
    <citation type="journal article" date="2019" name="Int. J. Syst. Evol. Microbiol.">
        <title>The Global Catalogue of Microorganisms (GCM) 10K type strain sequencing project: providing services to taxonomists for standard genome sequencing and annotation.</title>
        <authorList>
            <consortium name="The Broad Institute Genomics Platform"/>
            <consortium name="The Broad Institute Genome Sequencing Center for Infectious Disease"/>
            <person name="Wu L."/>
            <person name="Ma J."/>
        </authorList>
    </citation>
    <scope>NUCLEOTIDE SEQUENCE [LARGE SCALE GENOMIC DNA]</scope>
    <source>
        <strain evidence="4">CGMCC-1.15741</strain>
    </source>
</reference>
<dbReference type="Pfam" id="PF21205">
    <property type="entry name" value="Rep3_C"/>
    <property type="match status" value="1"/>
</dbReference>
<comment type="caution">
    <text evidence="3">The sequence shown here is derived from an EMBL/GenBank/DDBJ whole genome shotgun (WGS) entry which is preliminary data.</text>
</comment>
<comment type="similarity">
    <text evidence="1">Belongs to the initiator RepB protein family.</text>
</comment>
<dbReference type="Pfam" id="PF01051">
    <property type="entry name" value="Rep3_N"/>
    <property type="match status" value="1"/>
</dbReference>
<organism evidence="3 4">
    <name type="scientific">Ponticaulis profundi</name>
    <dbReference type="NCBI Taxonomy" id="2665222"/>
    <lineage>
        <taxon>Bacteria</taxon>
        <taxon>Pseudomonadati</taxon>
        <taxon>Pseudomonadota</taxon>
        <taxon>Alphaproteobacteria</taxon>
        <taxon>Hyphomonadales</taxon>
        <taxon>Hyphomonadaceae</taxon>
        <taxon>Ponticaulis</taxon>
    </lineage>
</organism>
<sequence>MAKTIQVAADRAYDPTKTVLPVEVARGIYIENPPSAQALKLMHLLIAKAGGRMAEEVQHEMRMADLKHIEGMRNHDRASLRTLFTQLRAAVMVYDDTEAQEEIIGGFMDEIRLDYRQEVVDTLVVKWWFGRTFRRIAAESNHWAILDRQTVFALSSKYSILLFQHIASLANLDRIDRKSFTVPELRALFGVEGGKLDRFADLNRRALQPAIAEINQLSRLKLKATPRKTGRTVTSVEISWKLKADPTDAKQELARPKVGRKARQEGTVETLPAVFPETGGIGYSPRWLDLKQQAGCNMDNILIATNFRRFLDERGVARDVANIESLFLSYCRKIGRV</sequence>
<dbReference type="RefSeq" id="WP_377377172.1">
    <property type="nucleotide sequence ID" value="NZ_JBHSSW010000007.1"/>
</dbReference>
<keyword evidence="4" id="KW-1185">Reference proteome</keyword>
<accession>A0ABW1S7Y0</accession>
<dbReference type="InterPro" id="IPR036388">
    <property type="entry name" value="WH-like_DNA-bd_sf"/>
</dbReference>
<dbReference type="Gene3D" id="1.10.10.10">
    <property type="entry name" value="Winged helix-like DNA-binding domain superfamily/Winged helix DNA-binding domain"/>
    <property type="match status" value="1"/>
</dbReference>
<name>A0ABW1S7Y0_9PROT</name>
<dbReference type="Proteomes" id="UP001596303">
    <property type="component" value="Unassembled WGS sequence"/>
</dbReference>
<evidence type="ECO:0000256" key="1">
    <source>
        <dbReference type="ARBA" id="ARBA00038283"/>
    </source>
</evidence>
<evidence type="ECO:0000313" key="4">
    <source>
        <dbReference type="Proteomes" id="UP001596303"/>
    </source>
</evidence>
<dbReference type="InterPro" id="IPR036390">
    <property type="entry name" value="WH_DNA-bd_sf"/>
</dbReference>